<evidence type="ECO:0000313" key="1">
    <source>
        <dbReference type="EMBL" id="MFC7389244.1"/>
    </source>
</evidence>
<dbReference type="EMBL" id="JBHTCE010000001">
    <property type="protein sequence ID" value="MFC7389244.1"/>
    <property type="molecule type" value="Genomic_DNA"/>
</dbReference>
<organism evidence="1 2">
    <name type="scientific">Exiguobacterium aestuarii</name>
    <dbReference type="NCBI Taxonomy" id="273527"/>
    <lineage>
        <taxon>Bacteria</taxon>
        <taxon>Bacillati</taxon>
        <taxon>Bacillota</taxon>
        <taxon>Bacilli</taxon>
        <taxon>Bacillales</taxon>
        <taxon>Bacillales Family XII. Incertae Sedis</taxon>
        <taxon>Exiguobacterium</taxon>
    </lineage>
</organism>
<sequence>MAGGKIWTNDEKQFLIDCYSNNMEADAIAARLNRSRQSVWKQAHRMGIASKNGPQPFTFTDSQKAKIEHDYFVALKSANEIGREHDVSPKVIRNHICTVGKTRDLQKANQLLNKERERVISFSELYDLYFDKCYSLRALQRHFGCGYSTLMKNFERHGIARIALNERKQMHEEFKDTGKQYNRLADWSERL</sequence>
<protein>
    <submittedName>
        <fullName evidence="1">Uncharacterized protein</fullName>
    </submittedName>
</protein>
<dbReference type="RefSeq" id="WP_214787069.1">
    <property type="nucleotide sequence ID" value="NZ_JANIEL010000051.1"/>
</dbReference>
<name>A0ABW2PIP1_9BACL</name>
<evidence type="ECO:0000313" key="2">
    <source>
        <dbReference type="Proteomes" id="UP001596439"/>
    </source>
</evidence>
<reference evidence="2" key="1">
    <citation type="journal article" date="2019" name="Int. J. Syst. Evol. Microbiol.">
        <title>The Global Catalogue of Microorganisms (GCM) 10K type strain sequencing project: providing services to taxonomists for standard genome sequencing and annotation.</title>
        <authorList>
            <consortium name="The Broad Institute Genomics Platform"/>
            <consortium name="The Broad Institute Genome Sequencing Center for Infectious Disease"/>
            <person name="Wu L."/>
            <person name="Ma J."/>
        </authorList>
    </citation>
    <scope>NUCLEOTIDE SEQUENCE [LARGE SCALE GENOMIC DNA]</scope>
    <source>
        <strain evidence="2">CCUG 55590</strain>
    </source>
</reference>
<comment type="caution">
    <text evidence="1">The sequence shown here is derived from an EMBL/GenBank/DDBJ whole genome shotgun (WGS) entry which is preliminary data.</text>
</comment>
<dbReference type="Proteomes" id="UP001596439">
    <property type="component" value="Unassembled WGS sequence"/>
</dbReference>
<accession>A0ABW2PIP1</accession>
<keyword evidence="2" id="KW-1185">Reference proteome</keyword>
<proteinExistence type="predicted"/>
<gene>
    <name evidence="1" type="ORF">ACFQO8_03745</name>
</gene>